<sequence length="115" mass="12532">MAIPKKGSRLISVDGITYRWRIRPKPTYSQGLAETTLTYAVELEQAPGSVLVVTTDSPRPDNWIVPSGKAVRPTGVADTIRAALRQGWQPDRPRPVMQMSATASKRLASAETSEA</sequence>
<proteinExistence type="predicted"/>
<gene>
    <name evidence="2" type="ORF">GA0070614_0496</name>
</gene>
<feature type="region of interest" description="Disordered" evidence="1">
    <location>
        <begin position="89"/>
        <end position="115"/>
    </location>
</feature>
<evidence type="ECO:0000313" key="3">
    <source>
        <dbReference type="Proteomes" id="UP000198215"/>
    </source>
</evidence>
<evidence type="ECO:0000256" key="1">
    <source>
        <dbReference type="SAM" id="MobiDB-lite"/>
    </source>
</evidence>
<reference evidence="3" key="1">
    <citation type="submission" date="2016-06" db="EMBL/GenBank/DDBJ databases">
        <authorList>
            <person name="Varghese N."/>
            <person name="Submissions Spin"/>
        </authorList>
    </citation>
    <scope>NUCLEOTIDE SEQUENCE [LARGE SCALE GENOMIC DNA]</scope>
    <source>
        <strain evidence="3">DSM 45161</strain>
    </source>
</reference>
<keyword evidence="3" id="KW-1185">Reference proteome</keyword>
<accession>A0A1C5GWY6</accession>
<dbReference type="EMBL" id="LT607753">
    <property type="protein sequence ID" value="SCG38268.1"/>
    <property type="molecule type" value="Genomic_DNA"/>
</dbReference>
<name>A0A1C5GWY6_9ACTN</name>
<organism evidence="2 3">
    <name type="scientific">Micromonospora coxensis</name>
    <dbReference type="NCBI Taxonomy" id="356852"/>
    <lineage>
        <taxon>Bacteria</taxon>
        <taxon>Bacillati</taxon>
        <taxon>Actinomycetota</taxon>
        <taxon>Actinomycetes</taxon>
        <taxon>Micromonosporales</taxon>
        <taxon>Micromonosporaceae</taxon>
        <taxon>Micromonospora</taxon>
    </lineage>
</organism>
<dbReference type="RefSeq" id="WP_197701403.1">
    <property type="nucleotide sequence ID" value="NZ_LT607753.1"/>
</dbReference>
<evidence type="ECO:0000313" key="2">
    <source>
        <dbReference type="EMBL" id="SCG38268.1"/>
    </source>
</evidence>
<protein>
    <submittedName>
        <fullName evidence="2">Uncharacterized protein</fullName>
    </submittedName>
</protein>
<dbReference type="Proteomes" id="UP000198215">
    <property type="component" value="Chromosome I"/>
</dbReference>
<dbReference type="AlphaFoldDB" id="A0A1C5GWY6"/>